<dbReference type="GO" id="GO:0003723">
    <property type="term" value="F:RNA binding"/>
    <property type="evidence" value="ECO:0007669"/>
    <property type="project" value="InterPro"/>
</dbReference>
<dbReference type="Pfam" id="PF01509">
    <property type="entry name" value="TruB_N"/>
    <property type="match status" value="1"/>
</dbReference>
<evidence type="ECO:0000313" key="6">
    <source>
        <dbReference type="EMBL" id="ALB24090.1"/>
    </source>
</evidence>
<dbReference type="RefSeq" id="WP_017378106.1">
    <property type="nucleotide sequence ID" value="NZ_CP012508.1"/>
</dbReference>
<dbReference type="Pfam" id="PF16198">
    <property type="entry name" value="TruB_C_2"/>
    <property type="match status" value="1"/>
</dbReference>
<sequence length="314" mass="34720">MARRNKGRALNGILLLDKPTGLSSNHALQRMKRCYQAQKAGHTGTLDPLATGMLPICFGEATKFSRFLLDTDKCYQTVATLGERTDTLDSEGEVIESVPVKMTETDIIGILPNFRGEITQIPPMYSALKQDGRPLYKLARQGIEVERAARDVTVYELELMTLKQDQAKLKGQFQVHCSKGTYIRSLVDDIGQVLGCGAHVSELRRTNVAHFSEEQLVPWSVIERLAKQGDLAGLDAYLLPIESMLQGMPELRLTAEMAYYMGTGRPVSLNTQQAIGAYVCVFDEKAHQFIGVAEVVAENQLKAVRLLATKVSNC</sequence>
<evidence type="ECO:0000313" key="7">
    <source>
        <dbReference type="Proteomes" id="UP000029558"/>
    </source>
</evidence>
<name>A0A1L6TF60_PISSA</name>
<dbReference type="PANTHER" id="PTHR13767:SF2">
    <property type="entry name" value="PSEUDOURIDYLATE SYNTHASE TRUB1"/>
    <property type="match status" value="1"/>
</dbReference>
<evidence type="ECO:0000256" key="5">
    <source>
        <dbReference type="HAMAP-Rule" id="MF_01080"/>
    </source>
</evidence>
<dbReference type="InterPro" id="IPR015240">
    <property type="entry name" value="tRNA_sdUridine_synth_fam1_C"/>
</dbReference>
<dbReference type="NCBIfam" id="TIGR00431">
    <property type="entry name" value="TruB"/>
    <property type="match status" value="1"/>
</dbReference>
<evidence type="ECO:0000256" key="2">
    <source>
        <dbReference type="ARBA" id="ARBA00005642"/>
    </source>
</evidence>
<keyword evidence="3 5" id="KW-0819">tRNA processing</keyword>
<dbReference type="PANTHER" id="PTHR13767">
    <property type="entry name" value="TRNA-PSEUDOURIDINE SYNTHASE"/>
    <property type="match status" value="1"/>
</dbReference>
<dbReference type="Pfam" id="PF09157">
    <property type="entry name" value="TruB-C_2"/>
    <property type="match status" value="1"/>
</dbReference>
<comment type="function">
    <text evidence="5">Responsible for synthesis of pseudouridine from uracil-55 in the psi GC loop of transfer RNAs.</text>
</comment>
<dbReference type="InterPro" id="IPR020103">
    <property type="entry name" value="PsdUridine_synth_cat_dom_sf"/>
</dbReference>
<feature type="active site" description="Nucleophile" evidence="5">
    <location>
        <position position="47"/>
    </location>
</feature>
<reference evidence="6 7" key="1">
    <citation type="journal article" date="2014" name="Genome Announc.">
        <title>Comparative Genome Analysis of Two Isolates of the Fish Pathogen Piscirickettsia salmonis from Different Hosts Reveals Major Differences in Virulence-Associated Secretion Systems.</title>
        <authorList>
            <person name="Bohle H."/>
            <person name="Henriquez P."/>
            <person name="Grothusen H."/>
            <person name="Navas E."/>
            <person name="Sandoval A."/>
            <person name="Bustamante F."/>
            <person name="Bustos P."/>
            <person name="Mancilla M."/>
        </authorList>
    </citation>
    <scope>NUCLEOTIDE SEQUENCE [LARGE SCALE GENOMIC DNA]</scope>
    <source>
        <strain evidence="7">B1-32597</strain>
    </source>
</reference>
<dbReference type="AlphaFoldDB" id="A0A1L6TF60"/>
<dbReference type="Proteomes" id="UP000029558">
    <property type="component" value="Chromosome"/>
</dbReference>
<dbReference type="CDD" id="cd02573">
    <property type="entry name" value="PseudoU_synth_EcTruB"/>
    <property type="match status" value="1"/>
</dbReference>
<dbReference type="HAMAP" id="MF_01080">
    <property type="entry name" value="TruB_bact"/>
    <property type="match status" value="1"/>
</dbReference>
<dbReference type="EMBL" id="CP012508">
    <property type="protein sequence ID" value="ALB24090.1"/>
    <property type="molecule type" value="Genomic_DNA"/>
</dbReference>
<dbReference type="InterPro" id="IPR014780">
    <property type="entry name" value="tRNA_psdUridine_synth_TruB"/>
</dbReference>
<dbReference type="OrthoDB" id="9802309at2"/>
<dbReference type="FunFam" id="3.30.2350.10:FF:000011">
    <property type="entry name" value="tRNA pseudouridine synthase B"/>
    <property type="match status" value="1"/>
</dbReference>
<dbReference type="GO" id="GO:0160148">
    <property type="term" value="F:tRNA pseudouridine(55) synthase activity"/>
    <property type="evidence" value="ECO:0007669"/>
    <property type="project" value="UniProtKB-EC"/>
</dbReference>
<protein>
    <recommendedName>
        <fullName evidence="5">tRNA pseudouridine synthase B</fullName>
        <ecNumber evidence="5">5.4.99.25</ecNumber>
    </recommendedName>
    <alternativeName>
        <fullName evidence="5">tRNA pseudouridine(55) synthase</fullName>
        <shortName evidence="5">Psi55 synthase</shortName>
    </alternativeName>
    <alternativeName>
        <fullName evidence="5">tRNA pseudouridylate synthase</fullName>
    </alternativeName>
    <alternativeName>
        <fullName evidence="5">tRNA-uridine isomerase</fullName>
    </alternativeName>
</protein>
<evidence type="ECO:0000256" key="3">
    <source>
        <dbReference type="ARBA" id="ARBA00022694"/>
    </source>
</evidence>
<dbReference type="GO" id="GO:0031119">
    <property type="term" value="P:tRNA pseudouridine synthesis"/>
    <property type="evidence" value="ECO:0007669"/>
    <property type="project" value="UniProtKB-UniRule"/>
</dbReference>
<dbReference type="InterPro" id="IPR032819">
    <property type="entry name" value="TruB_C"/>
</dbReference>
<gene>
    <name evidence="5" type="primary">truB</name>
    <name evidence="6" type="ORF">KU39_2915</name>
</gene>
<dbReference type="InterPro" id="IPR015947">
    <property type="entry name" value="PUA-like_sf"/>
</dbReference>
<organism evidence="6 7">
    <name type="scientific">Piscirickettsia salmonis</name>
    <dbReference type="NCBI Taxonomy" id="1238"/>
    <lineage>
        <taxon>Bacteria</taxon>
        <taxon>Pseudomonadati</taxon>
        <taxon>Pseudomonadota</taxon>
        <taxon>Gammaproteobacteria</taxon>
        <taxon>Thiotrichales</taxon>
        <taxon>Piscirickettsiaceae</taxon>
        <taxon>Piscirickettsia</taxon>
    </lineage>
</organism>
<dbReference type="CDD" id="cd21152">
    <property type="entry name" value="PUA_TruB_bacterial"/>
    <property type="match status" value="1"/>
</dbReference>
<comment type="catalytic activity">
    <reaction evidence="1 5">
        <text>uridine(55) in tRNA = pseudouridine(55) in tRNA</text>
        <dbReference type="Rhea" id="RHEA:42532"/>
        <dbReference type="Rhea" id="RHEA-COMP:10101"/>
        <dbReference type="Rhea" id="RHEA-COMP:10102"/>
        <dbReference type="ChEBI" id="CHEBI:65314"/>
        <dbReference type="ChEBI" id="CHEBI:65315"/>
        <dbReference type="EC" id="5.4.99.25"/>
    </reaction>
</comment>
<evidence type="ECO:0000256" key="1">
    <source>
        <dbReference type="ARBA" id="ARBA00000385"/>
    </source>
</evidence>
<dbReference type="Gene3D" id="3.30.2350.10">
    <property type="entry name" value="Pseudouridine synthase"/>
    <property type="match status" value="1"/>
</dbReference>
<dbReference type="SUPFAM" id="SSF88697">
    <property type="entry name" value="PUA domain-like"/>
    <property type="match status" value="1"/>
</dbReference>
<keyword evidence="4 5" id="KW-0413">Isomerase</keyword>
<dbReference type="Gene3D" id="2.30.130.10">
    <property type="entry name" value="PUA domain"/>
    <property type="match status" value="1"/>
</dbReference>
<proteinExistence type="inferred from homology"/>
<dbReference type="SUPFAM" id="SSF55120">
    <property type="entry name" value="Pseudouridine synthase"/>
    <property type="match status" value="1"/>
</dbReference>
<evidence type="ECO:0000256" key="4">
    <source>
        <dbReference type="ARBA" id="ARBA00023235"/>
    </source>
</evidence>
<dbReference type="InterPro" id="IPR036974">
    <property type="entry name" value="PUA_sf"/>
</dbReference>
<dbReference type="EC" id="5.4.99.25" evidence="5"/>
<dbReference type="GO" id="GO:1990481">
    <property type="term" value="P:mRNA pseudouridine synthesis"/>
    <property type="evidence" value="ECO:0007669"/>
    <property type="project" value="TreeGrafter"/>
</dbReference>
<comment type="similarity">
    <text evidence="2 5">Belongs to the pseudouridine synthase TruB family. Type 1 subfamily.</text>
</comment>
<accession>A0A1L6TF60</accession>
<dbReference type="InterPro" id="IPR002501">
    <property type="entry name" value="PsdUridine_synth_N"/>
</dbReference>